<dbReference type="GO" id="GO:0016491">
    <property type="term" value="F:oxidoreductase activity"/>
    <property type="evidence" value="ECO:0007669"/>
    <property type="project" value="UniProtKB-KW"/>
</dbReference>
<dbReference type="InterPro" id="IPR050984">
    <property type="entry name" value="Gfo/Idh/MocA_domain"/>
</dbReference>
<dbReference type="HOGENOM" id="CLU_023194_5_0_0"/>
<dbReference type="Gene3D" id="3.30.360.10">
    <property type="entry name" value="Dihydrodipicolinate Reductase, domain 2"/>
    <property type="match status" value="1"/>
</dbReference>
<dbReference type="Proteomes" id="UP000010467">
    <property type="component" value="Chromosome"/>
</dbReference>
<dbReference type="AlphaFoldDB" id="K9ZXW4"/>
<dbReference type="Pfam" id="PF01408">
    <property type="entry name" value="GFO_IDH_MocA"/>
    <property type="match status" value="1"/>
</dbReference>
<dbReference type="PANTHER" id="PTHR22604">
    <property type="entry name" value="OXIDOREDUCTASES"/>
    <property type="match status" value="1"/>
</dbReference>
<dbReference type="InterPro" id="IPR055170">
    <property type="entry name" value="GFO_IDH_MocA-like_dom"/>
</dbReference>
<dbReference type="KEGG" id="dpd:Deipe_0153"/>
<evidence type="ECO:0000256" key="1">
    <source>
        <dbReference type="ARBA" id="ARBA00010928"/>
    </source>
</evidence>
<dbReference type="SUPFAM" id="SSF51735">
    <property type="entry name" value="NAD(P)-binding Rossmann-fold domains"/>
    <property type="match status" value="1"/>
</dbReference>
<reference evidence="6" key="1">
    <citation type="submission" date="2012-03" db="EMBL/GenBank/DDBJ databases">
        <title>Complete sequence of chromosome of Deinococcus peraridilitoris DSM 19664.</title>
        <authorList>
            <person name="Lucas S."/>
            <person name="Copeland A."/>
            <person name="Lapidus A."/>
            <person name="Glavina del Rio T."/>
            <person name="Dalin E."/>
            <person name="Tice H."/>
            <person name="Bruce D."/>
            <person name="Goodwin L."/>
            <person name="Pitluck S."/>
            <person name="Peters L."/>
            <person name="Mikhailova N."/>
            <person name="Lu M."/>
            <person name="Kyrpides N."/>
            <person name="Mavromatis K."/>
            <person name="Ivanova N."/>
            <person name="Brettin T."/>
            <person name="Detter J.C."/>
            <person name="Han C."/>
            <person name="Larimer F."/>
            <person name="Land M."/>
            <person name="Hauser L."/>
            <person name="Markowitz V."/>
            <person name="Cheng J.-F."/>
            <person name="Hugenholtz P."/>
            <person name="Woyke T."/>
            <person name="Wu D."/>
            <person name="Pukall R."/>
            <person name="Steenblock K."/>
            <person name="Brambilla E."/>
            <person name="Klenk H.-P."/>
            <person name="Eisen J.A."/>
        </authorList>
    </citation>
    <scope>NUCLEOTIDE SEQUENCE [LARGE SCALE GENOMIC DNA]</scope>
    <source>
        <strain evidence="6">DSM 19664 / LMG 22246 / CIP 109416 / KR-200</strain>
    </source>
</reference>
<evidence type="ECO:0000259" key="3">
    <source>
        <dbReference type="Pfam" id="PF01408"/>
    </source>
</evidence>
<feature type="domain" description="Gfo/Idh/MocA-like oxidoreductase N-terminal" evidence="3">
    <location>
        <begin position="3"/>
        <end position="119"/>
    </location>
</feature>
<evidence type="ECO:0000256" key="2">
    <source>
        <dbReference type="ARBA" id="ARBA00023002"/>
    </source>
</evidence>
<dbReference type="InterPro" id="IPR036291">
    <property type="entry name" value="NAD(P)-bd_dom_sf"/>
</dbReference>
<proteinExistence type="inferred from homology"/>
<dbReference type="GO" id="GO:0000166">
    <property type="term" value="F:nucleotide binding"/>
    <property type="evidence" value="ECO:0007669"/>
    <property type="project" value="InterPro"/>
</dbReference>
<keyword evidence="6" id="KW-1185">Reference proteome</keyword>
<dbReference type="RefSeq" id="WP_015234068.1">
    <property type="nucleotide sequence ID" value="NC_019793.1"/>
</dbReference>
<evidence type="ECO:0000313" key="6">
    <source>
        <dbReference type="Proteomes" id="UP000010467"/>
    </source>
</evidence>
<gene>
    <name evidence="5" type="ordered locus">Deipe_0153</name>
</gene>
<dbReference type="STRING" id="937777.Deipe_0153"/>
<dbReference type="Gene3D" id="3.40.50.720">
    <property type="entry name" value="NAD(P)-binding Rossmann-like Domain"/>
    <property type="match status" value="1"/>
</dbReference>
<sequence length="318" mass="34629">MGLRWGVLGAARIAQKLIPAIAQAGGQVTAVASRDRPRGQAFATTYGIGRVVSYEELLADPEIDAVYNPLPNDLHLPWSISALQAGKHVLCEKPMTLSAEQAAELARVAAHANRVVFEAFAYQFAPVMAEAVRLVRSGAIGEVRSCRGTFSFVLPEGEDFRWQPAHGGGALFDIGCYPVHLTRLMLGEPLAVSAQGRWTSSNVDIALHGTLRYAQALASFQCSFDEVHHEAFEVVGTAGRLTLDGHLFSNVGEVRLRLNEQEQLFPYENAYARMVSHVQELVTRSLEDQRTSAAAAVAQGRVIDALLQSAREQRAVRL</sequence>
<dbReference type="OrthoDB" id="2350336at2"/>
<keyword evidence="2" id="KW-0560">Oxidoreductase</keyword>
<protein>
    <submittedName>
        <fullName evidence="5">Putative dehydrogenase</fullName>
    </submittedName>
</protein>
<comment type="similarity">
    <text evidence="1">Belongs to the Gfo/Idh/MocA family.</text>
</comment>
<dbReference type="InterPro" id="IPR000683">
    <property type="entry name" value="Gfo/Idh/MocA-like_OxRdtase_N"/>
</dbReference>
<evidence type="ECO:0000313" key="5">
    <source>
        <dbReference type="EMBL" id="AFZ65757.1"/>
    </source>
</evidence>
<dbReference type="eggNOG" id="COG0673">
    <property type="taxonomic scope" value="Bacteria"/>
</dbReference>
<dbReference type="EMBL" id="CP003382">
    <property type="protein sequence ID" value="AFZ65757.1"/>
    <property type="molecule type" value="Genomic_DNA"/>
</dbReference>
<dbReference type="Pfam" id="PF22725">
    <property type="entry name" value="GFO_IDH_MocA_C3"/>
    <property type="match status" value="1"/>
</dbReference>
<accession>K9ZXW4</accession>
<name>K9ZXW4_DEIPD</name>
<organism evidence="5 6">
    <name type="scientific">Deinococcus peraridilitoris (strain DSM 19664 / LMG 22246 / CIP 109416 / KR-200)</name>
    <dbReference type="NCBI Taxonomy" id="937777"/>
    <lineage>
        <taxon>Bacteria</taxon>
        <taxon>Thermotogati</taxon>
        <taxon>Deinococcota</taxon>
        <taxon>Deinococci</taxon>
        <taxon>Deinococcales</taxon>
        <taxon>Deinococcaceae</taxon>
        <taxon>Deinococcus</taxon>
    </lineage>
</organism>
<dbReference type="PATRIC" id="fig|937777.3.peg.163"/>
<dbReference type="SUPFAM" id="SSF55347">
    <property type="entry name" value="Glyceraldehyde-3-phosphate dehydrogenase-like, C-terminal domain"/>
    <property type="match status" value="1"/>
</dbReference>
<feature type="domain" description="GFO/IDH/MocA-like oxidoreductase" evidence="4">
    <location>
        <begin position="129"/>
        <end position="241"/>
    </location>
</feature>
<dbReference type="PANTHER" id="PTHR22604:SF105">
    <property type="entry name" value="TRANS-1,2-DIHYDROBENZENE-1,2-DIOL DEHYDROGENASE"/>
    <property type="match status" value="1"/>
</dbReference>
<evidence type="ECO:0000259" key="4">
    <source>
        <dbReference type="Pfam" id="PF22725"/>
    </source>
</evidence>